<evidence type="ECO:0000256" key="7">
    <source>
        <dbReference type="ARBA" id="ARBA00023136"/>
    </source>
</evidence>
<dbReference type="InParanoid" id="S0ESG9"/>
<protein>
    <submittedName>
        <fullName evidence="10">4-amino-4-deoxy-L-arabinose transferase and related glycosyltransferases of PMT family</fullName>
    </submittedName>
</protein>
<evidence type="ECO:0000256" key="6">
    <source>
        <dbReference type="ARBA" id="ARBA00022989"/>
    </source>
</evidence>
<evidence type="ECO:0000256" key="8">
    <source>
        <dbReference type="SAM" id="Phobius"/>
    </source>
</evidence>
<keyword evidence="3" id="KW-0328">Glycosyltransferase</keyword>
<organism evidence="10 11">
    <name type="scientific">Chthonomonas calidirosea (strain DSM 23976 / ICMP 18418 / T49)</name>
    <dbReference type="NCBI Taxonomy" id="1303518"/>
    <lineage>
        <taxon>Bacteria</taxon>
        <taxon>Bacillati</taxon>
        <taxon>Armatimonadota</taxon>
        <taxon>Chthonomonadia</taxon>
        <taxon>Chthonomonadales</taxon>
        <taxon>Chthonomonadaceae</taxon>
        <taxon>Chthonomonas</taxon>
    </lineage>
</organism>
<dbReference type="KEGG" id="ccz:CCALI_00317"/>
<dbReference type="InterPro" id="IPR050297">
    <property type="entry name" value="LipidA_mod_glycosyltrf_83"/>
</dbReference>
<gene>
    <name evidence="10" type="ORF">CCALI_00317</name>
</gene>
<feature type="transmembrane region" description="Helical" evidence="8">
    <location>
        <begin position="342"/>
        <end position="361"/>
    </location>
</feature>
<dbReference type="Pfam" id="PF13231">
    <property type="entry name" value="PMT_2"/>
    <property type="match status" value="1"/>
</dbReference>
<keyword evidence="6 8" id="KW-1133">Transmembrane helix</keyword>
<sequence>MQTPSYRPLQTKKIHLAALLFLLITTLLRLPLLKAIDLVPDEAYYWDWSRHLALGYYDQGPFIAYLIRLTTAIFGTNEFGVRIGVCLLTAGTLLCVYQLALLFFSPQVGFLTLVLLALSPLVAVGSQIATYDPPLVFFWTLTLLQIAKALFVYSPYSAQQRRAWLIAGIFCGFGLLSKHTLLLLPGSLLLYLLLTPPQRFWLRRWEPYAALGIMLVMYSGVLWWNAQHHWWTFLHLFFLVHHHGGNPLHRFGDFLASQALFIGPVIFLGSFGASLSALCTKAPLPHRFLAFMGLPSLLLFCLLAFKTKVQANWVPFAYPSLCLLWVGRYLSVEKQRKPFTNIFWFSLAAISTAFLTLLLFFPRLRLAVGIHIPPKSDITNTAFGWRTLAKKVQQIRSEMEMQGHKVFISGNGYQYIALMAFYLPDHPPTYDLFLHYRLDMYAAYVQQLKRHIGENSIFINAGKANDADLHKVFARVQWLPPVHLYRRPLYRHPIATIYLAKCYGYRLYTGLRWARGG</sequence>
<keyword evidence="7 8" id="KW-0472">Membrane</keyword>
<evidence type="ECO:0000313" key="10">
    <source>
        <dbReference type="EMBL" id="CCW34154.1"/>
    </source>
</evidence>
<feature type="domain" description="Glycosyltransferase RgtA/B/C/D-like" evidence="9">
    <location>
        <begin position="58"/>
        <end position="224"/>
    </location>
</feature>
<feature type="transmembrane region" description="Helical" evidence="8">
    <location>
        <begin position="288"/>
        <end position="305"/>
    </location>
</feature>
<accession>S0ESG9</accession>
<evidence type="ECO:0000259" key="9">
    <source>
        <dbReference type="Pfam" id="PF13231"/>
    </source>
</evidence>
<dbReference type="OrthoDB" id="9811222at2"/>
<dbReference type="EMBL" id="HF951689">
    <property type="protein sequence ID" value="CCW34154.1"/>
    <property type="molecule type" value="Genomic_DNA"/>
</dbReference>
<dbReference type="PANTHER" id="PTHR33908:SF11">
    <property type="entry name" value="MEMBRANE PROTEIN"/>
    <property type="match status" value="1"/>
</dbReference>
<keyword evidence="4 10" id="KW-0808">Transferase</keyword>
<feature type="transmembrane region" description="Helical" evidence="8">
    <location>
        <begin position="110"/>
        <end position="129"/>
    </location>
</feature>
<feature type="transmembrane region" description="Helical" evidence="8">
    <location>
        <begin position="311"/>
        <end position="330"/>
    </location>
</feature>
<evidence type="ECO:0000313" key="11">
    <source>
        <dbReference type="Proteomes" id="UP000014227"/>
    </source>
</evidence>
<keyword evidence="5 8" id="KW-0812">Transmembrane</keyword>
<keyword evidence="11" id="KW-1185">Reference proteome</keyword>
<keyword evidence="2" id="KW-1003">Cell membrane</keyword>
<dbReference type="RefSeq" id="WP_016481717.1">
    <property type="nucleotide sequence ID" value="NC_021487.1"/>
</dbReference>
<feature type="transmembrane region" description="Helical" evidence="8">
    <location>
        <begin position="205"/>
        <end position="224"/>
    </location>
</feature>
<reference evidence="11" key="1">
    <citation type="submission" date="2013-03" db="EMBL/GenBank/DDBJ databases">
        <title>Genome sequence of Chthonomonas calidirosea, the first sequenced genome from the Armatimonadetes phylum (formally candidate division OP10).</title>
        <authorList>
            <person name="Lee K.C.Y."/>
            <person name="Morgan X.C."/>
            <person name="Dunfield P.F."/>
            <person name="Tamas I."/>
            <person name="Houghton K.M."/>
            <person name="Vyssotski M."/>
            <person name="Ryan J.L.J."/>
            <person name="Lagutin K."/>
            <person name="McDonald I.R."/>
            <person name="Stott M.B."/>
        </authorList>
    </citation>
    <scope>NUCLEOTIDE SEQUENCE [LARGE SCALE GENOMIC DNA]</scope>
    <source>
        <strain evidence="11">DSM 23976 / ICMP 18418 / T49</strain>
    </source>
</reference>
<dbReference type="AlphaFoldDB" id="S0ESG9"/>
<dbReference type="GO" id="GO:0005886">
    <property type="term" value="C:plasma membrane"/>
    <property type="evidence" value="ECO:0007669"/>
    <property type="project" value="UniProtKB-SubCell"/>
</dbReference>
<feature type="transmembrane region" description="Helical" evidence="8">
    <location>
        <begin position="255"/>
        <end position="276"/>
    </location>
</feature>
<feature type="transmembrane region" description="Helical" evidence="8">
    <location>
        <begin position="136"/>
        <end position="156"/>
    </location>
</feature>
<dbReference type="InterPro" id="IPR038731">
    <property type="entry name" value="RgtA/B/C-like"/>
</dbReference>
<evidence type="ECO:0000256" key="3">
    <source>
        <dbReference type="ARBA" id="ARBA00022676"/>
    </source>
</evidence>
<dbReference type="PANTHER" id="PTHR33908">
    <property type="entry name" value="MANNOSYLTRANSFERASE YKCB-RELATED"/>
    <property type="match status" value="1"/>
</dbReference>
<proteinExistence type="predicted"/>
<evidence type="ECO:0000256" key="5">
    <source>
        <dbReference type="ARBA" id="ARBA00022692"/>
    </source>
</evidence>
<dbReference type="eggNOG" id="COG1807">
    <property type="taxonomic scope" value="Bacteria"/>
</dbReference>
<comment type="subcellular location">
    <subcellularLocation>
        <location evidence="1">Cell membrane</location>
        <topology evidence="1">Multi-pass membrane protein</topology>
    </subcellularLocation>
</comment>
<evidence type="ECO:0000256" key="1">
    <source>
        <dbReference type="ARBA" id="ARBA00004651"/>
    </source>
</evidence>
<dbReference type="PATRIC" id="fig|1303518.3.peg.323"/>
<dbReference type="STRING" id="454171.CP488_00840"/>
<feature type="transmembrane region" description="Helical" evidence="8">
    <location>
        <begin position="162"/>
        <end position="193"/>
    </location>
</feature>
<feature type="transmembrane region" description="Helical" evidence="8">
    <location>
        <begin position="83"/>
        <end position="104"/>
    </location>
</feature>
<dbReference type="GO" id="GO:0016763">
    <property type="term" value="F:pentosyltransferase activity"/>
    <property type="evidence" value="ECO:0007669"/>
    <property type="project" value="TreeGrafter"/>
</dbReference>
<dbReference type="Proteomes" id="UP000014227">
    <property type="component" value="Chromosome I"/>
</dbReference>
<dbReference type="HOGENOM" id="CLU_016165_3_0_0"/>
<evidence type="ECO:0000256" key="2">
    <source>
        <dbReference type="ARBA" id="ARBA00022475"/>
    </source>
</evidence>
<evidence type="ECO:0000256" key="4">
    <source>
        <dbReference type="ARBA" id="ARBA00022679"/>
    </source>
</evidence>
<name>S0ESG9_CHTCT</name>
<dbReference type="GO" id="GO:0009103">
    <property type="term" value="P:lipopolysaccharide biosynthetic process"/>
    <property type="evidence" value="ECO:0007669"/>
    <property type="project" value="UniProtKB-ARBA"/>
</dbReference>
<feature type="transmembrane region" description="Helical" evidence="8">
    <location>
        <begin position="59"/>
        <end position="76"/>
    </location>
</feature>